<feature type="transmembrane region" description="Helical" evidence="1">
    <location>
        <begin position="68"/>
        <end position="92"/>
    </location>
</feature>
<feature type="transmembrane region" description="Helical" evidence="1">
    <location>
        <begin position="104"/>
        <end position="124"/>
    </location>
</feature>
<evidence type="ECO:0000256" key="1">
    <source>
        <dbReference type="SAM" id="Phobius"/>
    </source>
</evidence>
<comment type="caution">
    <text evidence="2">The sequence shown here is derived from an EMBL/GenBank/DDBJ whole genome shotgun (WGS) entry which is preliminary data.</text>
</comment>
<feature type="transmembrane region" description="Helical" evidence="1">
    <location>
        <begin position="33"/>
        <end position="56"/>
    </location>
</feature>
<dbReference type="Proteomes" id="UP001149090">
    <property type="component" value="Unassembled WGS sequence"/>
</dbReference>
<evidence type="ECO:0000313" key="2">
    <source>
        <dbReference type="EMBL" id="KAJ5070250.1"/>
    </source>
</evidence>
<keyword evidence="3" id="KW-1185">Reference proteome</keyword>
<name>A0A9Q0LFF3_ANAIG</name>
<protein>
    <submittedName>
        <fullName evidence="2">Fam11a b protein</fullName>
    </submittedName>
</protein>
<keyword evidence="1" id="KW-1133">Transmembrane helix</keyword>
<dbReference type="AlphaFoldDB" id="A0A9Q0LFF3"/>
<keyword evidence="1" id="KW-0812">Transmembrane</keyword>
<accession>A0A9Q0LFF3</accession>
<gene>
    <name evidence="2" type="ORF">M0811_11098</name>
</gene>
<feature type="transmembrane region" description="Helical" evidence="1">
    <location>
        <begin position="7"/>
        <end position="27"/>
    </location>
</feature>
<reference evidence="2" key="1">
    <citation type="submission" date="2022-10" db="EMBL/GenBank/DDBJ databases">
        <title>Novel sulphate-reducing endosymbionts in the free-living metamonad Anaeramoeba.</title>
        <authorList>
            <person name="Jerlstrom-Hultqvist J."/>
            <person name="Cepicka I."/>
            <person name="Gallot-Lavallee L."/>
            <person name="Salas-Leiva D."/>
            <person name="Curtis B.A."/>
            <person name="Zahonova K."/>
            <person name="Pipaliya S."/>
            <person name="Dacks J."/>
            <person name="Roger A.J."/>
        </authorList>
    </citation>
    <scope>NUCLEOTIDE SEQUENCE</scope>
    <source>
        <strain evidence="2">BMAN</strain>
    </source>
</reference>
<organism evidence="2 3">
    <name type="scientific">Anaeramoeba ignava</name>
    <name type="common">Anaerobic marine amoeba</name>
    <dbReference type="NCBI Taxonomy" id="1746090"/>
    <lineage>
        <taxon>Eukaryota</taxon>
        <taxon>Metamonada</taxon>
        <taxon>Anaeramoebidae</taxon>
        <taxon>Anaeramoeba</taxon>
    </lineage>
</organism>
<evidence type="ECO:0000313" key="3">
    <source>
        <dbReference type="Proteomes" id="UP001149090"/>
    </source>
</evidence>
<dbReference type="EMBL" id="JAPDFW010000097">
    <property type="protein sequence ID" value="KAJ5070250.1"/>
    <property type="molecule type" value="Genomic_DNA"/>
</dbReference>
<sequence>MVNIRKLVYAYLGVFLIIFASVIGTRLDESYKANWMVVLIPFFIFDLFSCFFFALASISSDGGSSYDFIARIGILILVVIVEIPIIVFQILVGLQAQGYLDTSWIAIFSPVFLIQIALLILSFFKKNKLDFTIF</sequence>
<keyword evidence="1" id="KW-0472">Membrane</keyword>
<proteinExistence type="predicted"/>